<dbReference type="InterPro" id="IPR036366">
    <property type="entry name" value="PGBDSf"/>
</dbReference>
<dbReference type="AlphaFoldDB" id="A0A2M8R1V7"/>
<dbReference type="OrthoDB" id="6810892at2"/>
<feature type="chain" id="PRO_5014753914" evidence="1">
    <location>
        <begin position="27"/>
        <end position="472"/>
    </location>
</feature>
<accession>A0A2M8R1V7</accession>
<dbReference type="InterPro" id="IPR009003">
    <property type="entry name" value="Peptidase_S1_PA"/>
</dbReference>
<sequence>MCFNGMFFNVLAFNGLAGLVMRSMLAATLMFAAATAANAQMTAPQLPGAKPKTVQTVPVKPPATQTPSATADAMAKAERLSLQSDLAWVGQYNGAITGDVSERMVNAIKEYQKAKGGKPTGVLNPQERAALAETARKKQESVGWKIVTEPTSGARLGIPGKLVPQQASDANGSKWTSPTGTVQVLLSRRKEVNPTSAKLAELEKEPSGRKVDYTVVKPDFFVLSGLQGLKKFYVRGTFRGDEVRTMTILYDQATENTVEPVVIAMSSAFNAFPSGPLAGPPPRKTVEYGTGIVVSDDGAIVTDRLVTDGCLALTIAGYGSADRLAEDKEHDLALLHIYGARGLKPLGLTGGAAKANVDIVGIADPQSQGGAAGVSSVKAALAPVTSSDSALSPPPAVGFSGSPAIDADGKFAGIALLKPAMVAGPATSVPVSQAVMVSAETVRGFLKANGVTANGTSTDARSSVVRVICVRK</sequence>
<keyword evidence="4" id="KW-1185">Reference proteome</keyword>
<dbReference type="Proteomes" id="UP000231194">
    <property type="component" value="Unassembled WGS sequence"/>
</dbReference>
<dbReference type="EMBL" id="PGVG01000032">
    <property type="protein sequence ID" value="PJG51805.1"/>
    <property type="molecule type" value="Genomic_DNA"/>
</dbReference>
<protein>
    <submittedName>
        <fullName evidence="3">Peptidoglycan-binding protein</fullName>
    </submittedName>
</protein>
<evidence type="ECO:0000256" key="1">
    <source>
        <dbReference type="SAM" id="SignalP"/>
    </source>
</evidence>
<organism evidence="3 4">
    <name type="scientific">Bradyrhizobium forestalis</name>
    <dbReference type="NCBI Taxonomy" id="1419263"/>
    <lineage>
        <taxon>Bacteria</taxon>
        <taxon>Pseudomonadati</taxon>
        <taxon>Pseudomonadota</taxon>
        <taxon>Alphaproteobacteria</taxon>
        <taxon>Hyphomicrobiales</taxon>
        <taxon>Nitrobacteraceae</taxon>
        <taxon>Bradyrhizobium</taxon>
    </lineage>
</organism>
<feature type="domain" description="Peptidoglycan binding-like" evidence="2">
    <location>
        <begin position="78"/>
        <end position="131"/>
    </location>
</feature>
<keyword evidence="1" id="KW-0732">Signal</keyword>
<feature type="signal peptide" evidence="1">
    <location>
        <begin position="1"/>
        <end position="26"/>
    </location>
</feature>
<dbReference type="SUPFAM" id="SSF50494">
    <property type="entry name" value="Trypsin-like serine proteases"/>
    <property type="match status" value="1"/>
</dbReference>
<reference evidence="3 4" key="1">
    <citation type="submission" date="2017-11" db="EMBL/GenBank/DDBJ databases">
        <title>Bradyrhizobium forestalis sp. nov., an efficient nitrogen-fixing bacterium isolated from nodules of forest legume species in the Amazon.</title>
        <authorList>
            <person name="Costa E.M."/>
            <person name="Guimaraes A."/>
            <person name="Carvalho T.S."/>
            <person name="Rodrigues T.L."/>
            <person name="Ribeiro P.R.A."/>
            <person name="Lebbe L."/>
            <person name="Willems A."/>
            <person name="Moreira F.M.S."/>
        </authorList>
    </citation>
    <scope>NUCLEOTIDE SEQUENCE [LARGE SCALE GENOMIC DNA]</scope>
    <source>
        <strain evidence="3 4">INPA54B</strain>
    </source>
</reference>
<dbReference type="Gene3D" id="2.40.10.10">
    <property type="entry name" value="Trypsin-like serine proteases"/>
    <property type="match status" value="2"/>
</dbReference>
<evidence type="ECO:0000313" key="3">
    <source>
        <dbReference type="EMBL" id="PJG51805.1"/>
    </source>
</evidence>
<proteinExistence type="predicted"/>
<dbReference type="Pfam" id="PF01471">
    <property type="entry name" value="PG_binding_1"/>
    <property type="match status" value="1"/>
</dbReference>
<dbReference type="Gene3D" id="1.10.101.10">
    <property type="entry name" value="PGBD-like superfamily/PGBD"/>
    <property type="match status" value="1"/>
</dbReference>
<dbReference type="InterPro" id="IPR002477">
    <property type="entry name" value="Peptidoglycan-bd-like"/>
</dbReference>
<dbReference type="InterPro" id="IPR036365">
    <property type="entry name" value="PGBD-like_sf"/>
</dbReference>
<dbReference type="SUPFAM" id="SSF47090">
    <property type="entry name" value="PGBD-like"/>
    <property type="match status" value="1"/>
</dbReference>
<name>A0A2M8R1V7_9BRAD</name>
<comment type="caution">
    <text evidence="3">The sequence shown here is derived from an EMBL/GenBank/DDBJ whole genome shotgun (WGS) entry which is preliminary data.</text>
</comment>
<gene>
    <name evidence="3" type="ORF">CVM73_29295</name>
</gene>
<dbReference type="Pfam" id="PF13365">
    <property type="entry name" value="Trypsin_2"/>
    <property type="match status" value="1"/>
</dbReference>
<evidence type="ECO:0000313" key="4">
    <source>
        <dbReference type="Proteomes" id="UP000231194"/>
    </source>
</evidence>
<evidence type="ECO:0000259" key="2">
    <source>
        <dbReference type="Pfam" id="PF01471"/>
    </source>
</evidence>
<dbReference type="InterPro" id="IPR043504">
    <property type="entry name" value="Peptidase_S1_PA_chymotrypsin"/>
</dbReference>